<dbReference type="OrthoDB" id="5364946at2759"/>
<dbReference type="SUPFAM" id="SSF55315">
    <property type="entry name" value="L30e-like"/>
    <property type="match status" value="1"/>
</dbReference>
<keyword evidence="2" id="KW-0687">Ribonucleoprotein</keyword>
<dbReference type="AlphaFoldDB" id="A0A0W4ZVX7"/>
<name>A0A0W4ZVX7_PNEJ7</name>
<dbReference type="STRING" id="1408657.A0A0W4ZVX7"/>
<feature type="region of interest" description="Disordered" evidence="3">
    <location>
        <begin position="1"/>
        <end position="29"/>
    </location>
</feature>
<comment type="caution">
    <text evidence="5">The sequence shown here is derived from an EMBL/GenBank/DDBJ whole genome shotgun (WGS) entry which is preliminary data.</text>
</comment>
<gene>
    <name evidence="5" type="ORF">T551_00012</name>
</gene>
<organism evidence="5 6">
    <name type="scientific">Pneumocystis jirovecii (strain RU7)</name>
    <name type="common">Human pneumocystis pneumonia agent</name>
    <dbReference type="NCBI Taxonomy" id="1408657"/>
    <lineage>
        <taxon>Eukaryota</taxon>
        <taxon>Fungi</taxon>
        <taxon>Dikarya</taxon>
        <taxon>Ascomycota</taxon>
        <taxon>Taphrinomycotina</taxon>
        <taxon>Pneumocystomycetes</taxon>
        <taxon>Pneumocystaceae</taxon>
        <taxon>Pneumocystis</taxon>
    </lineage>
</organism>
<dbReference type="RefSeq" id="XP_018231219.1">
    <property type="nucleotide sequence ID" value="XM_018372279.1"/>
</dbReference>
<dbReference type="Pfam" id="PF01248">
    <property type="entry name" value="Ribosomal_L7Ae"/>
    <property type="match status" value="1"/>
</dbReference>
<evidence type="ECO:0000313" key="5">
    <source>
        <dbReference type="EMBL" id="KTW32527.1"/>
    </source>
</evidence>
<comment type="similarity">
    <text evidence="1">Belongs to the eukaryotic ribosomal protein eL8 family.</text>
</comment>
<proteinExistence type="inferred from homology"/>
<protein>
    <recommendedName>
        <fullName evidence="4">Ribosomal protein eL8/eL30/eS12/Gadd45 domain-containing protein</fullName>
    </recommendedName>
</protein>
<dbReference type="InterPro" id="IPR004038">
    <property type="entry name" value="Ribosomal_eL8/eL30/eS12/Gad45"/>
</dbReference>
<feature type="domain" description="Ribosomal protein eL8/eL30/eS12/Gadd45" evidence="4">
    <location>
        <begin position="89"/>
        <end position="150"/>
    </location>
</feature>
<dbReference type="InterPro" id="IPR018492">
    <property type="entry name" value="Ribosomal_eL8/Nhp2"/>
</dbReference>
<dbReference type="Proteomes" id="UP000053447">
    <property type="component" value="Unassembled WGS sequence"/>
</dbReference>
<dbReference type="EMBL" id="LFWA01000001">
    <property type="protein sequence ID" value="KTW32527.1"/>
    <property type="molecule type" value="Genomic_DNA"/>
</dbReference>
<accession>A0A0W4ZVX7</accession>
<dbReference type="VEuPathDB" id="FungiDB:T551_00012"/>
<evidence type="ECO:0000256" key="3">
    <source>
        <dbReference type="SAM" id="MobiDB-lite"/>
    </source>
</evidence>
<evidence type="ECO:0000313" key="6">
    <source>
        <dbReference type="Proteomes" id="UP000053447"/>
    </source>
</evidence>
<reference evidence="6" key="1">
    <citation type="journal article" date="2016" name="Nat. Commun.">
        <title>Genome analysis of three Pneumocystis species reveals adaptation mechanisms to life exclusively in mammalian hosts.</title>
        <authorList>
            <person name="Ma L."/>
            <person name="Chen Z."/>
            <person name="Huang D.W."/>
            <person name="Kutty G."/>
            <person name="Ishihara M."/>
            <person name="Wang H."/>
            <person name="Abouelleil A."/>
            <person name="Bishop L."/>
            <person name="Davey E."/>
            <person name="Deng R."/>
            <person name="Deng X."/>
            <person name="Fan L."/>
            <person name="Fantoni G."/>
            <person name="Fitzgerald M."/>
            <person name="Gogineni E."/>
            <person name="Goldberg J.M."/>
            <person name="Handley G."/>
            <person name="Hu X."/>
            <person name="Huber C."/>
            <person name="Jiao X."/>
            <person name="Jones K."/>
            <person name="Levin J.Z."/>
            <person name="Liu Y."/>
            <person name="Macdonald P."/>
            <person name="Melnikov A."/>
            <person name="Raley C."/>
            <person name="Sassi M."/>
            <person name="Sherman B.T."/>
            <person name="Song X."/>
            <person name="Sykes S."/>
            <person name="Tran B."/>
            <person name="Walsh L."/>
            <person name="Xia Y."/>
            <person name="Yang J."/>
            <person name="Young S."/>
            <person name="Zeng Q."/>
            <person name="Zheng X."/>
            <person name="Stephens R."/>
            <person name="Nusbaum C."/>
            <person name="Birren B.W."/>
            <person name="Azadi P."/>
            <person name="Lempicki R.A."/>
            <person name="Cuomo C.A."/>
            <person name="Kovacs J.A."/>
        </authorList>
    </citation>
    <scope>NUCLEOTIDE SEQUENCE [LARGE SCALE GENOMIC DNA]</scope>
    <source>
        <strain evidence="6">RU7</strain>
    </source>
</reference>
<dbReference type="PRINTS" id="PR00881">
    <property type="entry name" value="L7ARS6FAMILY"/>
</dbReference>
<evidence type="ECO:0000256" key="2">
    <source>
        <dbReference type="ARBA" id="ARBA00023274"/>
    </source>
</evidence>
<dbReference type="GeneID" id="28938534"/>
<evidence type="ECO:0000259" key="4">
    <source>
        <dbReference type="Pfam" id="PF01248"/>
    </source>
</evidence>
<dbReference type="eggNOG" id="KOG3167">
    <property type="taxonomic scope" value="Eukaryota"/>
</dbReference>
<dbReference type="Gene3D" id="3.30.1330.30">
    <property type="match status" value="1"/>
</dbReference>
<dbReference type="GO" id="GO:1990904">
    <property type="term" value="C:ribonucleoprotein complex"/>
    <property type="evidence" value="ECO:0007669"/>
    <property type="project" value="UniProtKB-KW"/>
</dbReference>
<keyword evidence="6" id="KW-1185">Reference proteome</keyword>
<evidence type="ECO:0000256" key="1">
    <source>
        <dbReference type="ARBA" id="ARBA00007337"/>
    </source>
</evidence>
<dbReference type="InterPro" id="IPR029064">
    <property type="entry name" value="Ribosomal_eL30-like_sf"/>
</dbReference>
<sequence length="181" mass="20612">MGKSKKEKKDEKKGTFNPSNKKKISRNPHFFIVKVDNSEKKHKKTDSDDYIDSLSPIANPLAPKKLRKRVLKTLRKGNISSETYSTWRQRIILAGDISPIDVISHLPVLCEDYSCPYVFVPSKESLGEASNTQRPTSCIMIIPGGKNKDLSTAKETYMETYEEVLKQIENAHTWSHNTDEI</sequence>